<feature type="domain" description="ACB" evidence="6">
    <location>
        <begin position="7"/>
        <end position="98"/>
    </location>
</feature>
<evidence type="ECO:0000313" key="7">
    <source>
        <dbReference type="EMBL" id="EKM61236.1"/>
    </source>
</evidence>
<dbReference type="AlphaFoldDB" id="K5VE14"/>
<feature type="region of interest" description="Disordered" evidence="5">
    <location>
        <begin position="92"/>
        <end position="152"/>
    </location>
</feature>
<feature type="compositionally biased region" description="Polar residues" evidence="5">
    <location>
        <begin position="126"/>
        <end position="144"/>
    </location>
</feature>
<evidence type="ECO:0000259" key="6">
    <source>
        <dbReference type="PROSITE" id="PS51228"/>
    </source>
</evidence>
<dbReference type="Pfam" id="PF00887">
    <property type="entry name" value="ACBP"/>
    <property type="match status" value="1"/>
</dbReference>
<dbReference type="InterPro" id="IPR014352">
    <property type="entry name" value="FERM/acyl-CoA-bd_prot_sf"/>
</dbReference>
<evidence type="ECO:0000313" key="8">
    <source>
        <dbReference type="Proteomes" id="UP000008370"/>
    </source>
</evidence>
<proteinExistence type="predicted"/>
<dbReference type="SUPFAM" id="SSF48403">
    <property type="entry name" value="Ankyrin repeat"/>
    <property type="match status" value="1"/>
</dbReference>
<evidence type="ECO:0000256" key="2">
    <source>
        <dbReference type="ARBA" id="ARBA00023043"/>
    </source>
</evidence>
<dbReference type="EMBL" id="JH930468">
    <property type="protein sequence ID" value="EKM61236.1"/>
    <property type="molecule type" value="Genomic_DNA"/>
</dbReference>
<dbReference type="InterPro" id="IPR000582">
    <property type="entry name" value="Acyl-CoA-binding_protein"/>
</dbReference>
<sequence>MSSEYVPSSQFHDAAAYLTSAPSLTKVSNAVKLELYGLFKYLTVSRSPNTSQPGLLNFSGRAKWDAWNSTSQQFASRAPDAEARYLQIATELGWTPGETPSSQAEKKRENSNTSEDDDIWDKDTGSKTSGGPSGLGNSVSTVSQVDEEQREQGTLHALAVSGGAQELEMFLQSHPDAQLDERDTYGYTALHLASDRGHLAAVSLLLQRGADTTLKDADDLTAAELARIAEHDNIAELLGSKQ</sequence>
<reference evidence="7 8" key="1">
    <citation type="journal article" date="2012" name="BMC Genomics">
        <title>Comparative genomics of the white-rot fungi, Phanerochaete carnosa and P. chrysosporium, to elucidate the genetic basis of the distinct wood types they colonize.</title>
        <authorList>
            <person name="Suzuki H."/>
            <person name="MacDonald J."/>
            <person name="Syed K."/>
            <person name="Salamov A."/>
            <person name="Hori C."/>
            <person name="Aerts A."/>
            <person name="Henrissat B."/>
            <person name="Wiebenga A."/>
            <person name="vanKuyk P.A."/>
            <person name="Barry K."/>
            <person name="Lindquist E."/>
            <person name="LaButti K."/>
            <person name="Lapidus A."/>
            <person name="Lucas S."/>
            <person name="Coutinho P."/>
            <person name="Gong Y."/>
            <person name="Samejima M."/>
            <person name="Mahadevan R."/>
            <person name="Abou-Zaid M."/>
            <person name="de Vries R.P."/>
            <person name="Igarashi K."/>
            <person name="Yadav J.S."/>
            <person name="Grigoriev I.V."/>
            <person name="Master E.R."/>
        </authorList>
    </citation>
    <scope>NUCLEOTIDE SEQUENCE [LARGE SCALE GENOMIC DNA]</scope>
    <source>
        <strain evidence="7 8">HHB-10118-sp</strain>
    </source>
</reference>
<dbReference type="HOGENOM" id="CLU_050309_3_0_1"/>
<keyword evidence="2 4" id="KW-0040">ANK repeat</keyword>
<dbReference type="InParanoid" id="K5VE14"/>
<evidence type="ECO:0000256" key="3">
    <source>
        <dbReference type="ARBA" id="ARBA00023121"/>
    </source>
</evidence>
<dbReference type="Proteomes" id="UP000008370">
    <property type="component" value="Unassembled WGS sequence"/>
</dbReference>
<dbReference type="InterPro" id="IPR035984">
    <property type="entry name" value="Acyl-CoA-binding_sf"/>
</dbReference>
<evidence type="ECO:0000256" key="4">
    <source>
        <dbReference type="PROSITE-ProRule" id="PRU00023"/>
    </source>
</evidence>
<dbReference type="PROSITE" id="PS50297">
    <property type="entry name" value="ANK_REP_REGION"/>
    <property type="match status" value="1"/>
</dbReference>
<dbReference type="SUPFAM" id="SSF47027">
    <property type="entry name" value="Acyl-CoA binding protein"/>
    <property type="match status" value="1"/>
</dbReference>
<evidence type="ECO:0000256" key="5">
    <source>
        <dbReference type="SAM" id="MobiDB-lite"/>
    </source>
</evidence>
<gene>
    <name evidence="7" type="ORF">PHACADRAFT_85082</name>
</gene>
<keyword evidence="1" id="KW-0677">Repeat</keyword>
<dbReference type="KEGG" id="pco:PHACADRAFT_85082"/>
<protein>
    <recommendedName>
        <fullName evidence="6">ACB domain-containing protein</fullName>
    </recommendedName>
</protein>
<dbReference type="InterPro" id="IPR036770">
    <property type="entry name" value="Ankyrin_rpt-contain_sf"/>
</dbReference>
<dbReference type="Gene3D" id="1.20.80.10">
    <property type="match status" value="1"/>
</dbReference>
<dbReference type="RefSeq" id="XP_007390664.1">
    <property type="nucleotide sequence ID" value="XM_007390602.1"/>
</dbReference>
<dbReference type="Gene3D" id="1.25.40.20">
    <property type="entry name" value="Ankyrin repeat-containing domain"/>
    <property type="match status" value="1"/>
</dbReference>
<dbReference type="PROSITE" id="PS51228">
    <property type="entry name" value="ACB_2"/>
    <property type="match status" value="1"/>
</dbReference>
<accession>K5VE14</accession>
<dbReference type="SMART" id="SM00248">
    <property type="entry name" value="ANK"/>
    <property type="match status" value="1"/>
</dbReference>
<dbReference type="STRING" id="650164.K5VE14"/>
<dbReference type="GeneID" id="18920481"/>
<dbReference type="PANTHER" id="PTHR24119:SF0">
    <property type="entry name" value="ACYL-COA-BINDING DOMAIN-CONTAINING PROTEIN 6"/>
    <property type="match status" value="1"/>
</dbReference>
<feature type="repeat" description="ANK" evidence="4">
    <location>
        <begin position="185"/>
        <end position="217"/>
    </location>
</feature>
<dbReference type="Pfam" id="PF12796">
    <property type="entry name" value="Ank_2"/>
    <property type="match status" value="1"/>
</dbReference>
<evidence type="ECO:0000256" key="1">
    <source>
        <dbReference type="ARBA" id="ARBA00022737"/>
    </source>
</evidence>
<name>K5VE14_PHACS</name>
<dbReference type="GO" id="GO:0000062">
    <property type="term" value="F:fatty-acyl-CoA binding"/>
    <property type="evidence" value="ECO:0007669"/>
    <property type="project" value="InterPro"/>
</dbReference>
<dbReference type="PANTHER" id="PTHR24119">
    <property type="entry name" value="ACYL-COA-BINDING DOMAIN-CONTAINING PROTEIN 6"/>
    <property type="match status" value="1"/>
</dbReference>
<keyword evidence="8" id="KW-1185">Reference proteome</keyword>
<keyword evidence="3" id="KW-0446">Lipid-binding</keyword>
<dbReference type="OrthoDB" id="341259at2759"/>
<dbReference type="InterPro" id="IPR002110">
    <property type="entry name" value="Ankyrin_rpt"/>
</dbReference>
<organism evidence="7 8">
    <name type="scientific">Phanerochaete carnosa (strain HHB-10118-sp)</name>
    <name type="common">White-rot fungus</name>
    <name type="synonym">Peniophora carnosa</name>
    <dbReference type="NCBI Taxonomy" id="650164"/>
    <lineage>
        <taxon>Eukaryota</taxon>
        <taxon>Fungi</taxon>
        <taxon>Dikarya</taxon>
        <taxon>Basidiomycota</taxon>
        <taxon>Agaricomycotina</taxon>
        <taxon>Agaricomycetes</taxon>
        <taxon>Polyporales</taxon>
        <taxon>Phanerochaetaceae</taxon>
        <taxon>Phanerochaete</taxon>
    </lineage>
</organism>
<dbReference type="PRINTS" id="PR00689">
    <property type="entry name" value="ACOABINDINGP"/>
</dbReference>
<dbReference type="PROSITE" id="PS50088">
    <property type="entry name" value="ANK_REPEAT"/>
    <property type="match status" value="1"/>
</dbReference>